<protein>
    <submittedName>
        <fullName evidence="2">SRPBCC family protein</fullName>
    </submittedName>
</protein>
<evidence type="ECO:0000256" key="1">
    <source>
        <dbReference type="SAM" id="MobiDB-lite"/>
    </source>
</evidence>
<dbReference type="Pfam" id="PF10604">
    <property type="entry name" value="Polyketide_cyc2"/>
    <property type="match status" value="1"/>
</dbReference>
<name>A0ABP9CGJ9_9ACTN</name>
<accession>A0ABP9CGJ9</accession>
<feature type="region of interest" description="Disordered" evidence="1">
    <location>
        <begin position="1"/>
        <end position="32"/>
    </location>
</feature>
<evidence type="ECO:0000313" key="2">
    <source>
        <dbReference type="EMBL" id="GAA4810350.1"/>
    </source>
</evidence>
<evidence type="ECO:0000313" key="3">
    <source>
        <dbReference type="Proteomes" id="UP001500839"/>
    </source>
</evidence>
<dbReference type="Proteomes" id="UP001500839">
    <property type="component" value="Unassembled WGS sequence"/>
</dbReference>
<feature type="compositionally biased region" description="Low complexity" evidence="1">
    <location>
        <begin position="1"/>
        <end position="19"/>
    </location>
</feature>
<organism evidence="2 3">
    <name type="scientific">Tomitella cavernea</name>
    <dbReference type="NCBI Taxonomy" id="1387982"/>
    <lineage>
        <taxon>Bacteria</taxon>
        <taxon>Bacillati</taxon>
        <taxon>Actinomycetota</taxon>
        <taxon>Actinomycetes</taxon>
        <taxon>Mycobacteriales</taxon>
        <taxon>Tomitella</taxon>
    </lineage>
</organism>
<dbReference type="SUPFAM" id="SSF55961">
    <property type="entry name" value="Bet v1-like"/>
    <property type="match status" value="1"/>
</dbReference>
<dbReference type="Gene3D" id="3.30.530.20">
    <property type="match status" value="1"/>
</dbReference>
<comment type="caution">
    <text evidence="2">The sequence shown here is derived from an EMBL/GenBank/DDBJ whole genome shotgun (WGS) entry which is preliminary data.</text>
</comment>
<keyword evidence="3" id="KW-1185">Reference proteome</keyword>
<proteinExistence type="predicted"/>
<dbReference type="InterPro" id="IPR019587">
    <property type="entry name" value="Polyketide_cyclase/dehydratase"/>
</dbReference>
<dbReference type="InterPro" id="IPR023393">
    <property type="entry name" value="START-like_dom_sf"/>
</dbReference>
<sequence length="181" mass="18962">MAEGADADAGGTMAGDKTAWGASARNGAPRHEQREFTVGEVKAVSEIDIVAEPSVVLEAIADYTTVRPKILPSQYRDYAVVQGGRGDGTIVRWTLQATKKRVRYVEAAVSVAGDTVTETDANSTMVTTWTVTPIADGARVAVETAWAGAGGIGGVFEGIFAPLGLRKIQAETLANLAKQVK</sequence>
<dbReference type="EMBL" id="BAABKQ010000001">
    <property type="protein sequence ID" value="GAA4810350.1"/>
    <property type="molecule type" value="Genomic_DNA"/>
</dbReference>
<reference evidence="3" key="1">
    <citation type="journal article" date="2019" name="Int. J. Syst. Evol. Microbiol.">
        <title>The Global Catalogue of Microorganisms (GCM) 10K type strain sequencing project: providing services to taxonomists for standard genome sequencing and annotation.</title>
        <authorList>
            <consortium name="The Broad Institute Genomics Platform"/>
            <consortium name="The Broad Institute Genome Sequencing Center for Infectious Disease"/>
            <person name="Wu L."/>
            <person name="Ma J."/>
        </authorList>
    </citation>
    <scope>NUCLEOTIDE SEQUENCE [LARGE SCALE GENOMIC DNA]</scope>
    <source>
        <strain evidence="3">JCM 18542</strain>
    </source>
</reference>
<gene>
    <name evidence="2" type="ORF">GCM10023353_13290</name>
</gene>